<sequence>MITVIGNLKGGCGKSTITFNLAIWLARLNQRVVAFDLDPQATLSDVNEVRREESGDPELTIYRPDSDPGKVFREHAEDEILVDVGASNLWAMRQAIASAQRILVPVPPSQADVWSTQRFLNMVKEATMRVEVPPQVLLFVNRADTHPGLKESDETDEALHMLPDVQVLPCRIGQRTAYRRSFSEGLAVFELSERSKASDEFFSLTKLLYPELAGDSSKKKKAPKEGKKSAKISKTG</sequence>
<dbReference type="EMBL" id="CP000471">
    <property type="protein sequence ID" value="ABK45746.1"/>
    <property type="molecule type" value="Genomic_DNA"/>
</dbReference>
<keyword evidence="4" id="KW-1185">Reference proteome</keyword>
<evidence type="ECO:0000256" key="1">
    <source>
        <dbReference type="SAM" id="MobiDB-lite"/>
    </source>
</evidence>
<dbReference type="STRING" id="156889.Mmc1_3256"/>
<gene>
    <name evidence="3" type="ordered locus">Mmc1_3256</name>
</gene>
<feature type="region of interest" description="Disordered" evidence="1">
    <location>
        <begin position="214"/>
        <end position="236"/>
    </location>
</feature>
<dbReference type="PANTHER" id="PTHR13696:SF99">
    <property type="entry name" value="COBYRINIC ACID AC-DIAMIDE SYNTHASE"/>
    <property type="match status" value="1"/>
</dbReference>
<dbReference type="KEGG" id="mgm:Mmc1_3256"/>
<reference evidence="3 4" key="2">
    <citation type="journal article" date="2012" name="Int. J. Syst. Evol. Microbiol.">
        <title>Magnetococcus marinus gen. nov., sp. nov., a marine, magnetotactic bacterium that represents a novel lineage (Magnetococcaceae fam. nov.; Magnetococcales ord. nov.) at the base of the Alphaproteobacteria.</title>
        <authorList>
            <person name="Bazylinski D.A."/>
            <person name="Williams T.J."/>
            <person name="Lefevre C.T."/>
            <person name="Berg R.J."/>
            <person name="Zhang C.L."/>
            <person name="Bowser S.S."/>
            <person name="Dean A.J."/>
            <person name="Beveridge T.J."/>
        </authorList>
    </citation>
    <scope>NUCLEOTIDE SEQUENCE [LARGE SCALE GENOMIC DNA]</scope>
    <source>
        <strain evidence="4">ATCC BAA-1437 / JCM 17883 / MC-1</strain>
    </source>
</reference>
<dbReference type="InterPro" id="IPR002586">
    <property type="entry name" value="CobQ/CobB/MinD/ParA_Nub-bd_dom"/>
</dbReference>
<reference evidence="4" key="1">
    <citation type="journal article" date="2009" name="Appl. Environ. Microbiol.">
        <title>Complete genome sequence of the chemolithoautotrophic marine magnetotactic coccus strain MC-1.</title>
        <authorList>
            <person name="Schubbe S."/>
            <person name="Williams T.J."/>
            <person name="Xie G."/>
            <person name="Kiss H.E."/>
            <person name="Brettin T.S."/>
            <person name="Martinez D."/>
            <person name="Ross C.A."/>
            <person name="Schuler D."/>
            <person name="Cox B.L."/>
            <person name="Nealson K.H."/>
            <person name="Bazylinski D.A."/>
        </authorList>
    </citation>
    <scope>NUCLEOTIDE SEQUENCE [LARGE SCALE GENOMIC DNA]</scope>
    <source>
        <strain evidence="4">ATCC BAA-1437 / JCM 17883 / MC-1</strain>
    </source>
</reference>
<protein>
    <submittedName>
        <fullName evidence="3">Plasmid segregation oscillating ATPase ParF</fullName>
    </submittedName>
</protein>
<organism evidence="3 4">
    <name type="scientific">Magnetococcus marinus (strain ATCC BAA-1437 / JCM 17883 / MC-1)</name>
    <dbReference type="NCBI Taxonomy" id="156889"/>
    <lineage>
        <taxon>Bacteria</taxon>
        <taxon>Pseudomonadati</taxon>
        <taxon>Pseudomonadota</taxon>
        <taxon>Magnetococcia</taxon>
        <taxon>Magnetococcales</taxon>
        <taxon>Magnetococcaceae</taxon>
        <taxon>Magnetococcus</taxon>
    </lineage>
</organism>
<dbReference type="eggNOG" id="COG1192">
    <property type="taxonomic scope" value="Bacteria"/>
</dbReference>
<dbReference type="AlphaFoldDB" id="A0LCQ3"/>
<dbReference type="Pfam" id="PF01656">
    <property type="entry name" value="CbiA"/>
    <property type="match status" value="1"/>
</dbReference>
<dbReference type="PANTHER" id="PTHR13696">
    <property type="entry name" value="P-LOOP CONTAINING NUCLEOSIDE TRIPHOSPHATE HYDROLASE"/>
    <property type="match status" value="1"/>
</dbReference>
<dbReference type="OrthoDB" id="113462at2"/>
<dbReference type="SUPFAM" id="SSF52540">
    <property type="entry name" value="P-loop containing nucleoside triphosphate hydrolases"/>
    <property type="match status" value="1"/>
</dbReference>
<evidence type="ECO:0000313" key="3">
    <source>
        <dbReference type="EMBL" id="ABK45746.1"/>
    </source>
</evidence>
<evidence type="ECO:0000259" key="2">
    <source>
        <dbReference type="Pfam" id="PF01656"/>
    </source>
</evidence>
<dbReference type="InterPro" id="IPR027417">
    <property type="entry name" value="P-loop_NTPase"/>
</dbReference>
<dbReference type="Gene3D" id="3.40.50.300">
    <property type="entry name" value="P-loop containing nucleotide triphosphate hydrolases"/>
    <property type="match status" value="1"/>
</dbReference>
<dbReference type="InterPro" id="IPR050678">
    <property type="entry name" value="DNA_Partitioning_ATPase"/>
</dbReference>
<name>A0LCQ3_MAGMM</name>
<dbReference type="HOGENOM" id="CLU_037612_5_4_5"/>
<proteinExistence type="predicted"/>
<evidence type="ECO:0000313" key="4">
    <source>
        <dbReference type="Proteomes" id="UP000002586"/>
    </source>
</evidence>
<dbReference type="PIRSF" id="PIRSF009320">
    <property type="entry name" value="Nuc_binding_HP_1000"/>
    <property type="match status" value="1"/>
</dbReference>
<dbReference type="RefSeq" id="WP_011714808.1">
    <property type="nucleotide sequence ID" value="NC_008576.1"/>
</dbReference>
<feature type="domain" description="CobQ/CobB/MinD/ParA nucleotide binding" evidence="2">
    <location>
        <begin position="4"/>
        <end position="186"/>
    </location>
</feature>
<dbReference type="CDD" id="cd02042">
    <property type="entry name" value="ParAB_family"/>
    <property type="match status" value="1"/>
</dbReference>
<accession>A0LCQ3</accession>
<dbReference type="Proteomes" id="UP000002586">
    <property type="component" value="Chromosome"/>
</dbReference>